<evidence type="ECO:0000259" key="6">
    <source>
        <dbReference type="Pfam" id="PF14691"/>
    </source>
</evidence>
<dbReference type="PANTHER" id="PTHR43100">
    <property type="entry name" value="GLUTAMATE SYNTHASE [NADPH] SMALL CHAIN"/>
    <property type="match status" value="1"/>
</dbReference>
<dbReference type="NCBIfam" id="TIGR01317">
    <property type="entry name" value="GOGAT_sm_gam"/>
    <property type="match status" value="1"/>
</dbReference>
<evidence type="ECO:0000313" key="8">
    <source>
        <dbReference type="Proteomes" id="UP000190135"/>
    </source>
</evidence>
<dbReference type="InterPro" id="IPR006005">
    <property type="entry name" value="Glut_synth_ssu1"/>
</dbReference>
<evidence type="ECO:0000256" key="1">
    <source>
        <dbReference type="ARBA" id="ARBA00022605"/>
    </source>
</evidence>
<dbReference type="Gene3D" id="3.50.50.60">
    <property type="entry name" value="FAD/NAD(P)-binding domain"/>
    <property type="match status" value="2"/>
</dbReference>
<dbReference type="InterPro" id="IPR023753">
    <property type="entry name" value="FAD/NAD-binding_dom"/>
</dbReference>
<feature type="domain" description="Dihydroprymidine dehydrogenase" evidence="6">
    <location>
        <begin position="30"/>
        <end position="138"/>
    </location>
</feature>
<protein>
    <submittedName>
        <fullName evidence="7">Glutamate synthase (NADH) small subunit</fullName>
    </submittedName>
</protein>
<keyword evidence="1" id="KW-0028">Amino-acid biosynthesis</keyword>
<dbReference type="SUPFAM" id="SSF46548">
    <property type="entry name" value="alpha-helical ferredoxin"/>
    <property type="match status" value="1"/>
</dbReference>
<dbReference type="PRINTS" id="PR00419">
    <property type="entry name" value="ADXRDTASE"/>
</dbReference>
<dbReference type="SUPFAM" id="SSF51971">
    <property type="entry name" value="Nucleotide-binding domain"/>
    <property type="match status" value="2"/>
</dbReference>
<dbReference type="InterPro" id="IPR028261">
    <property type="entry name" value="DPD_II"/>
</dbReference>
<dbReference type="Proteomes" id="UP000190135">
    <property type="component" value="Unassembled WGS sequence"/>
</dbReference>
<feature type="domain" description="FAD/NAD(P)-binding" evidence="5">
    <location>
        <begin position="154"/>
        <end position="472"/>
    </location>
</feature>
<keyword evidence="2" id="KW-0560">Oxidoreductase</keyword>
<dbReference type="Gene3D" id="1.10.1060.10">
    <property type="entry name" value="Alpha-helical ferredoxin"/>
    <property type="match status" value="1"/>
</dbReference>
<organism evidence="7 8">
    <name type="scientific">Consotaella salsifontis</name>
    <dbReference type="NCBI Taxonomy" id="1365950"/>
    <lineage>
        <taxon>Bacteria</taxon>
        <taxon>Pseudomonadati</taxon>
        <taxon>Pseudomonadota</taxon>
        <taxon>Alphaproteobacteria</taxon>
        <taxon>Hyphomicrobiales</taxon>
        <taxon>Aurantimonadaceae</taxon>
        <taxon>Consotaella</taxon>
    </lineage>
</organism>
<name>A0A1T4R8V5_9HYPH</name>
<proteinExistence type="predicted"/>
<dbReference type="Pfam" id="PF14691">
    <property type="entry name" value="Fer4_20"/>
    <property type="match status" value="1"/>
</dbReference>
<evidence type="ECO:0000256" key="3">
    <source>
        <dbReference type="ARBA" id="ARBA00023164"/>
    </source>
</evidence>
<dbReference type="InterPro" id="IPR051394">
    <property type="entry name" value="Glutamate_Synthase"/>
</dbReference>
<comment type="pathway">
    <text evidence="4">Amino-acid biosynthesis.</text>
</comment>
<dbReference type="GO" id="GO:0051536">
    <property type="term" value="F:iron-sulfur cluster binding"/>
    <property type="evidence" value="ECO:0007669"/>
    <property type="project" value="InterPro"/>
</dbReference>
<accession>A0A1T4R8V5</accession>
<dbReference type="EMBL" id="FUXL01000006">
    <property type="protein sequence ID" value="SKA12393.1"/>
    <property type="molecule type" value="Genomic_DNA"/>
</dbReference>
<dbReference type="InterPro" id="IPR009051">
    <property type="entry name" value="Helical_ferredxn"/>
</dbReference>
<keyword evidence="8" id="KW-1185">Reference proteome</keyword>
<dbReference type="GO" id="GO:0006537">
    <property type="term" value="P:glutamate biosynthetic process"/>
    <property type="evidence" value="ECO:0007669"/>
    <property type="project" value="UniProtKB-KW"/>
</dbReference>
<evidence type="ECO:0000259" key="5">
    <source>
        <dbReference type="Pfam" id="PF07992"/>
    </source>
</evidence>
<keyword evidence="3" id="KW-0314">Glutamate biosynthesis</keyword>
<dbReference type="InterPro" id="IPR036188">
    <property type="entry name" value="FAD/NAD-bd_sf"/>
</dbReference>
<dbReference type="GO" id="GO:0016639">
    <property type="term" value="F:oxidoreductase activity, acting on the CH-NH2 group of donors, NAD or NADP as acceptor"/>
    <property type="evidence" value="ECO:0007669"/>
    <property type="project" value="InterPro"/>
</dbReference>
<sequence>MSYQGISMGKVTGFLEIDRQTPKYQPASDRIRHFREFTLPMSEDEVGKQAARCMDCGIPYCHGPTGCPVHNQIPDWNDLVYSGDWETAIRNLHSTNNFPEFTGRICPAPCEEACTLNLEDTPVAIKTIEQALADKAYKLGLIKPQPAKAKTGKRVAIIGSGPAGLAAAQQLGRAGHEVHVFERESRPGGLLRYGIPDFKLEKHWIDRRVEQMTGEGVTFFCGVDIGKDRTADELLAEYDAVLYCGGSERPRDAGIPHEGIRGVFDAMPYLVQQNRRVAQENIQSAAWPAEEIWAGGKHVVVVGGGDTASDCVGTAFRQGAVKVTQLDIRAQPPKMENKLVVWPYWATKMRTSSSQAEGAIREFQIATLEFVAEDGELVGVKCAEVDEKRQPIAGTEFIIKADLAFIAIGFSGPLKGALMDELGDRLKTRSNARGAVSVAADERTYRTSISKFYAAGDVRRGQSLVVWAIREGRQAARSIDLDLMGQTTLPL</sequence>
<evidence type="ECO:0000256" key="4">
    <source>
        <dbReference type="ARBA" id="ARBA00029440"/>
    </source>
</evidence>
<dbReference type="PANTHER" id="PTHR43100:SF1">
    <property type="entry name" value="GLUTAMATE SYNTHASE [NADPH] SMALL CHAIN"/>
    <property type="match status" value="1"/>
</dbReference>
<evidence type="ECO:0000256" key="2">
    <source>
        <dbReference type="ARBA" id="ARBA00023002"/>
    </source>
</evidence>
<dbReference type="AlphaFoldDB" id="A0A1T4R8V5"/>
<reference evidence="7 8" key="1">
    <citation type="submission" date="2017-02" db="EMBL/GenBank/DDBJ databases">
        <authorList>
            <person name="Peterson S.W."/>
        </authorList>
    </citation>
    <scope>NUCLEOTIDE SEQUENCE [LARGE SCALE GENOMIC DNA]</scope>
    <source>
        <strain evidence="7 8">USBA 369</strain>
    </source>
</reference>
<dbReference type="STRING" id="1365950.SAMN05428963_106123"/>
<dbReference type="Pfam" id="PF07992">
    <property type="entry name" value="Pyr_redox_2"/>
    <property type="match status" value="1"/>
</dbReference>
<gene>
    <name evidence="7" type="ORF">SAMN05428963_106123</name>
</gene>
<evidence type="ECO:0000313" key="7">
    <source>
        <dbReference type="EMBL" id="SKA12393.1"/>
    </source>
</evidence>